<proteinExistence type="predicted"/>
<evidence type="ECO:0000313" key="3">
    <source>
        <dbReference type="Proteomes" id="UP001049518"/>
    </source>
</evidence>
<dbReference type="EMBL" id="CP059572">
    <property type="protein sequence ID" value="QXJ25955.1"/>
    <property type="molecule type" value="Genomic_DNA"/>
</dbReference>
<organism evidence="2 3">
    <name type="scientific">Actinomadura graeca</name>
    <dbReference type="NCBI Taxonomy" id="2750812"/>
    <lineage>
        <taxon>Bacteria</taxon>
        <taxon>Bacillati</taxon>
        <taxon>Actinomycetota</taxon>
        <taxon>Actinomycetes</taxon>
        <taxon>Streptosporangiales</taxon>
        <taxon>Thermomonosporaceae</taxon>
        <taxon>Actinomadura</taxon>
    </lineage>
</organism>
<protein>
    <recommendedName>
        <fullName evidence="4">PD-(D/E)XK endonuclease-like domain-containing protein</fullName>
    </recommendedName>
</protein>
<name>A0ABX8R4J3_9ACTN</name>
<dbReference type="Proteomes" id="UP001049518">
    <property type="component" value="Chromosome"/>
</dbReference>
<keyword evidence="3" id="KW-1185">Reference proteome</keyword>
<gene>
    <name evidence="2" type="ORF">AGRA3207_007524</name>
</gene>
<accession>A0ABX8R4J3</accession>
<reference evidence="2" key="1">
    <citation type="submission" date="2020-07" db="EMBL/GenBank/DDBJ databases">
        <authorList>
            <person name="Tarantini F.S."/>
            <person name="Hong K.W."/>
            <person name="Chan K.G."/>
        </authorList>
    </citation>
    <scope>NUCLEOTIDE SEQUENCE</scope>
    <source>
        <strain evidence="2">32-07</strain>
    </source>
</reference>
<evidence type="ECO:0000313" key="2">
    <source>
        <dbReference type="EMBL" id="QXJ25955.1"/>
    </source>
</evidence>
<evidence type="ECO:0000256" key="1">
    <source>
        <dbReference type="SAM" id="MobiDB-lite"/>
    </source>
</evidence>
<feature type="region of interest" description="Disordered" evidence="1">
    <location>
        <begin position="285"/>
        <end position="332"/>
    </location>
</feature>
<evidence type="ECO:0008006" key="4">
    <source>
        <dbReference type="Google" id="ProtNLM"/>
    </source>
</evidence>
<dbReference type="RefSeq" id="WP_231332168.1">
    <property type="nucleotide sequence ID" value="NZ_CP059572.1"/>
</dbReference>
<sequence length="332" mass="36168">MTEPRYARATRNGRYYQDPLDGVLVPSCTNVLAEWAKPALAPAAAKVTARYVMDHLPQAIRAARTPATLAQFISGATREFRRVWDERMQLGSAVHHAAEGMVLGRPGTPPPQVLPFLASYRRWMRDFGVVVPQDVFATEITVFGRGPVRYGATADLMVHLEFTSDWSDPDPRFRGRTPDKIHTPSGLWLLDLKTSLTKPASARYRDNVLQLAAIRYGHAMRLPDDTEIEVPEFAGTAVLNLRRDRYGFIPLPAGPQAFAAFTSLVPVARYAHRLTLTPCRPVAATAAARRPGHHTGPRADSGADHRADSGAVPGTPDTAGTGHADPDAKGAV</sequence>